<proteinExistence type="predicted"/>
<reference evidence="3" key="1">
    <citation type="submission" date="2016-11" db="UniProtKB">
        <authorList>
            <consortium name="WormBaseParasite"/>
        </authorList>
    </citation>
    <scope>IDENTIFICATION</scope>
</reference>
<dbReference type="AlphaFoldDB" id="A0A1I7ZHQ6"/>
<dbReference type="Proteomes" id="UP000095287">
    <property type="component" value="Unplaced"/>
</dbReference>
<sequence length="185" mass="20133">MFASAFFVFFLFYSDVASQNLSVFHAVDALPTTVVVAFDPFCANASSGNPISMCFSANDSCSAGIQIDPAGLQIRSGKNSVPFQCCSFEVELRKDQHESSSFLIQGLGWRTIGRAFNGIAFVNAPSECFLSVEGKKTQVEDANKGRRGFARTGKNITKKARVKKLSTPLPSVKITTKKPPKFFDP</sequence>
<keyword evidence="2" id="KW-1185">Reference proteome</keyword>
<keyword evidence="1" id="KW-0732">Signal</keyword>
<protein>
    <submittedName>
        <fullName evidence="3">Secreted protein</fullName>
    </submittedName>
</protein>
<evidence type="ECO:0000313" key="3">
    <source>
        <dbReference type="WBParaSite" id="L893_g26317.t1"/>
    </source>
</evidence>
<name>A0A1I7ZHQ6_9BILA</name>
<evidence type="ECO:0000256" key="1">
    <source>
        <dbReference type="SAM" id="SignalP"/>
    </source>
</evidence>
<evidence type="ECO:0000313" key="2">
    <source>
        <dbReference type="Proteomes" id="UP000095287"/>
    </source>
</evidence>
<dbReference type="WBParaSite" id="L893_g26317.t1">
    <property type="protein sequence ID" value="L893_g26317.t1"/>
    <property type="gene ID" value="L893_g26317"/>
</dbReference>
<feature type="signal peptide" evidence="1">
    <location>
        <begin position="1"/>
        <end position="18"/>
    </location>
</feature>
<organism evidence="2 3">
    <name type="scientific">Steinernema glaseri</name>
    <dbReference type="NCBI Taxonomy" id="37863"/>
    <lineage>
        <taxon>Eukaryota</taxon>
        <taxon>Metazoa</taxon>
        <taxon>Ecdysozoa</taxon>
        <taxon>Nematoda</taxon>
        <taxon>Chromadorea</taxon>
        <taxon>Rhabditida</taxon>
        <taxon>Tylenchina</taxon>
        <taxon>Panagrolaimomorpha</taxon>
        <taxon>Strongyloidoidea</taxon>
        <taxon>Steinernematidae</taxon>
        <taxon>Steinernema</taxon>
    </lineage>
</organism>
<accession>A0A1I7ZHQ6</accession>
<feature type="chain" id="PRO_5009313467" evidence="1">
    <location>
        <begin position="19"/>
        <end position="185"/>
    </location>
</feature>